<reference evidence="2" key="1">
    <citation type="submission" date="2019-10" db="EMBL/GenBank/DDBJ databases">
        <title>Conservation and host-specific expression of non-tandemly repeated heterogenous ribosome RNA gene in arbuscular mycorrhizal fungi.</title>
        <authorList>
            <person name="Maeda T."/>
            <person name="Kobayashi Y."/>
            <person name="Nakagawa T."/>
            <person name="Ezawa T."/>
            <person name="Yamaguchi K."/>
            <person name="Bino T."/>
            <person name="Nishimoto Y."/>
            <person name="Shigenobu S."/>
            <person name="Kawaguchi M."/>
        </authorList>
    </citation>
    <scope>NUCLEOTIDE SEQUENCE</scope>
    <source>
        <strain evidence="2">HR1</strain>
    </source>
</reference>
<evidence type="ECO:0000256" key="1">
    <source>
        <dbReference type="SAM" id="Phobius"/>
    </source>
</evidence>
<protein>
    <submittedName>
        <fullName evidence="2">Uncharacterized protein</fullName>
    </submittedName>
</protein>
<gene>
    <name evidence="2" type="ORF">RCL2_001280200</name>
</gene>
<feature type="transmembrane region" description="Helical" evidence="1">
    <location>
        <begin position="7"/>
        <end position="26"/>
    </location>
</feature>
<comment type="caution">
    <text evidence="2">The sequence shown here is derived from an EMBL/GenBank/DDBJ whole genome shotgun (WGS) entry which is preliminary data.</text>
</comment>
<evidence type="ECO:0000313" key="2">
    <source>
        <dbReference type="EMBL" id="GES85698.1"/>
    </source>
</evidence>
<dbReference type="Proteomes" id="UP000615446">
    <property type="component" value="Unassembled WGS sequence"/>
</dbReference>
<keyword evidence="1" id="KW-1133">Transmembrane helix</keyword>
<keyword evidence="1" id="KW-0472">Membrane</keyword>
<dbReference type="OrthoDB" id="532890at2759"/>
<accession>A0A8H3QMZ1</accession>
<name>A0A8H3QMZ1_9GLOM</name>
<dbReference type="EMBL" id="BLAL01000156">
    <property type="protein sequence ID" value="GES85698.1"/>
    <property type="molecule type" value="Genomic_DNA"/>
</dbReference>
<evidence type="ECO:0000313" key="3">
    <source>
        <dbReference type="Proteomes" id="UP000615446"/>
    </source>
</evidence>
<organism evidence="2 3">
    <name type="scientific">Rhizophagus clarus</name>
    <dbReference type="NCBI Taxonomy" id="94130"/>
    <lineage>
        <taxon>Eukaryota</taxon>
        <taxon>Fungi</taxon>
        <taxon>Fungi incertae sedis</taxon>
        <taxon>Mucoromycota</taxon>
        <taxon>Glomeromycotina</taxon>
        <taxon>Glomeromycetes</taxon>
        <taxon>Glomerales</taxon>
        <taxon>Glomeraceae</taxon>
        <taxon>Rhizophagus</taxon>
    </lineage>
</organism>
<dbReference type="AlphaFoldDB" id="A0A8H3QMZ1"/>
<keyword evidence="1" id="KW-0812">Transmembrane</keyword>
<sequence>MFELFELVLGICIIILISICCCGYIWRPFFFITYIQYSRKHFVVDPIYYEDSDILKISFINFTPPVIKIEKTEMKDIKVGVDNDGKVVSLLS</sequence>
<proteinExistence type="predicted"/>